<dbReference type="KEGG" id="hro:HELRODRAFT_194575"/>
<evidence type="ECO:0000313" key="3">
    <source>
        <dbReference type="EMBL" id="ESN91023.1"/>
    </source>
</evidence>
<protein>
    <recommendedName>
        <fullName evidence="2">von Hippel-Lindau disease tumour suppressor beta domain-containing protein</fullName>
    </recommendedName>
</protein>
<name>T1FW76_HELRO</name>
<dbReference type="GO" id="GO:0005634">
    <property type="term" value="C:nucleus"/>
    <property type="evidence" value="ECO:0000318"/>
    <property type="project" value="GO_Central"/>
</dbReference>
<dbReference type="EMBL" id="AMQM01008165">
    <property type="status" value="NOT_ANNOTATED_CDS"/>
    <property type="molecule type" value="Genomic_DNA"/>
</dbReference>
<proteinExistence type="inferred from homology"/>
<keyword evidence="5" id="KW-1185">Reference proteome</keyword>
<feature type="domain" description="von Hippel-Lindau disease tumour suppressor beta" evidence="2">
    <location>
        <begin position="8"/>
        <end position="86"/>
    </location>
</feature>
<dbReference type="Pfam" id="PF01847">
    <property type="entry name" value="VHL"/>
    <property type="match status" value="1"/>
</dbReference>
<dbReference type="GO" id="GO:0016567">
    <property type="term" value="P:protein ubiquitination"/>
    <property type="evidence" value="ECO:0000318"/>
    <property type="project" value="GO_Central"/>
</dbReference>
<dbReference type="OMA" id="WINFEGI"/>
<dbReference type="EnsemblMetazoa" id="HelroT194575">
    <property type="protein sequence ID" value="HelroP194575"/>
    <property type="gene ID" value="HelroG194575"/>
</dbReference>
<accession>T1FW76</accession>
<gene>
    <name evidence="4" type="primary">20213072</name>
    <name evidence="3" type="ORF">HELRODRAFT_194575</name>
</gene>
<comment type="similarity">
    <text evidence="1">Belongs to the VHL family.</text>
</comment>
<dbReference type="eggNOG" id="KOG4710">
    <property type="taxonomic scope" value="Eukaryota"/>
</dbReference>
<evidence type="ECO:0000259" key="2">
    <source>
        <dbReference type="Pfam" id="PF01847"/>
    </source>
</evidence>
<reference evidence="5" key="1">
    <citation type="submission" date="2012-12" db="EMBL/GenBank/DDBJ databases">
        <authorList>
            <person name="Hellsten U."/>
            <person name="Grimwood J."/>
            <person name="Chapman J.A."/>
            <person name="Shapiro H."/>
            <person name="Aerts A."/>
            <person name="Otillar R.P."/>
            <person name="Terry A.Y."/>
            <person name="Boore J.L."/>
            <person name="Simakov O."/>
            <person name="Marletaz F."/>
            <person name="Cho S.-J."/>
            <person name="Edsinger-Gonzales E."/>
            <person name="Havlak P."/>
            <person name="Kuo D.-H."/>
            <person name="Larsson T."/>
            <person name="Lv J."/>
            <person name="Arendt D."/>
            <person name="Savage R."/>
            <person name="Osoegawa K."/>
            <person name="de Jong P."/>
            <person name="Lindberg D.R."/>
            <person name="Seaver E.C."/>
            <person name="Weisblat D.A."/>
            <person name="Putnam N.H."/>
            <person name="Grigoriev I.V."/>
            <person name="Rokhsar D.S."/>
        </authorList>
    </citation>
    <scope>NUCLEOTIDE SEQUENCE</scope>
</reference>
<dbReference type="SUPFAM" id="SSF49468">
    <property type="entry name" value="VHL"/>
    <property type="match status" value="1"/>
</dbReference>
<dbReference type="InterPro" id="IPR022772">
    <property type="entry name" value="VHL_tumour_suppress_b/a_dom"/>
</dbReference>
<dbReference type="InterPro" id="IPR024053">
    <property type="entry name" value="VHL_beta_dom"/>
</dbReference>
<dbReference type="HOGENOM" id="CLU_116090_1_0_1"/>
<dbReference type="GeneID" id="20213072"/>
<dbReference type="Proteomes" id="UP000015101">
    <property type="component" value="Unassembled WGS sequence"/>
</dbReference>
<dbReference type="AlphaFoldDB" id="T1FW76"/>
<evidence type="ECO:0000256" key="1">
    <source>
        <dbReference type="ARBA" id="ARBA00010057"/>
    </source>
</evidence>
<dbReference type="STRING" id="6412.T1FW76"/>
<dbReference type="Gene3D" id="1.10.750.10">
    <property type="entry name" value="von Hippel-Lindau disease tumour suppressor, alpha domain"/>
    <property type="match status" value="1"/>
</dbReference>
<dbReference type="Gene3D" id="2.60.40.780">
    <property type="entry name" value="von Hippel-Lindau disease tumour suppressor, beta domain"/>
    <property type="match status" value="1"/>
</dbReference>
<reference evidence="4" key="3">
    <citation type="submission" date="2015-06" db="UniProtKB">
        <authorList>
            <consortium name="EnsemblMetazoa"/>
        </authorList>
    </citation>
    <scope>IDENTIFICATION</scope>
</reference>
<organism evidence="4 5">
    <name type="scientific">Helobdella robusta</name>
    <name type="common">Californian leech</name>
    <dbReference type="NCBI Taxonomy" id="6412"/>
    <lineage>
        <taxon>Eukaryota</taxon>
        <taxon>Metazoa</taxon>
        <taxon>Spiralia</taxon>
        <taxon>Lophotrochozoa</taxon>
        <taxon>Annelida</taxon>
        <taxon>Clitellata</taxon>
        <taxon>Hirudinea</taxon>
        <taxon>Rhynchobdellida</taxon>
        <taxon>Glossiphoniidae</taxon>
        <taxon>Helobdella</taxon>
    </lineage>
</organism>
<dbReference type="OrthoDB" id="413400at2759"/>
<dbReference type="InterPro" id="IPR037139">
    <property type="entry name" value="VHL_alpha_dom_sf"/>
</dbReference>
<evidence type="ECO:0000313" key="4">
    <source>
        <dbReference type="EnsemblMetazoa" id="HelroP194575"/>
    </source>
</evidence>
<dbReference type="GO" id="GO:0030891">
    <property type="term" value="C:VCB complex"/>
    <property type="evidence" value="ECO:0000318"/>
    <property type="project" value="GO_Central"/>
</dbReference>
<dbReference type="CTD" id="20213072"/>
<dbReference type="InterPro" id="IPR037140">
    <property type="entry name" value="VHL_beta_dom_sf"/>
</dbReference>
<evidence type="ECO:0000313" key="5">
    <source>
        <dbReference type="Proteomes" id="UP000015101"/>
    </source>
</evidence>
<dbReference type="EMBL" id="KB097731">
    <property type="protein sequence ID" value="ESN91023.1"/>
    <property type="molecule type" value="Genomic_DNA"/>
</dbReference>
<dbReference type="InterPro" id="IPR036208">
    <property type="entry name" value="VHL_sf"/>
</dbReference>
<dbReference type="InParanoid" id="T1FW76"/>
<dbReference type="FunFam" id="2.60.40.780:FF:000001">
    <property type="entry name" value="von Hippel-Lindau disease tumor suppressor"/>
    <property type="match status" value="1"/>
</dbReference>
<dbReference type="CDD" id="cd05468">
    <property type="entry name" value="pVHL"/>
    <property type="match status" value="1"/>
</dbReference>
<sequence length="175" mass="20782">MGVEKQVLRSTKSQRVSFVRFVNQVKRLVAIFWINFEGIRVRYTQLNYGDHITIYTYVGHPWAFADADNDEYLVTSKGEEYYMPKPCDGKNVETVFIRLPVYSLRECCLTAAKKYYLPEELQSMLIPDQIKFDLRNDKKKQANRHASSFYFNFIINERIRCRVKHCKCDDAFELH</sequence>
<dbReference type="RefSeq" id="XP_009030887.1">
    <property type="nucleotide sequence ID" value="XM_009032639.1"/>
</dbReference>
<reference evidence="3 5" key="2">
    <citation type="journal article" date="2013" name="Nature">
        <title>Insights into bilaterian evolution from three spiralian genomes.</title>
        <authorList>
            <person name="Simakov O."/>
            <person name="Marletaz F."/>
            <person name="Cho S.J."/>
            <person name="Edsinger-Gonzales E."/>
            <person name="Havlak P."/>
            <person name="Hellsten U."/>
            <person name="Kuo D.H."/>
            <person name="Larsson T."/>
            <person name="Lv J."/>
            <person name="Arendt D."/>
            <person name="Savage R."/>
            <person name="Osoegawa K."/>
            <person name="de Jong P."/>
            <person name="Grimwood J."/>
            <person name="Chapman J.A."/>
            <person name="Shapiro H."/>
            <person name="Aerts A."/>
            <person name="Otillar R.P."/>
            <person name="Terry A.Y."/>
            <person name="Boore J.L."/>
            <person name="Grigoriev I.V."/>
            <person name="Lindberg D.R."/>
            <person name="Seaver E.C."/>
            <person name="Weisblat D.A."/>
            <person name="Putnam N.H."/>
            <person name="Rokhsar D.S."/>
        </authorList>
    </citation>
    <scope>NUCLEOTIDE SEQUENCE</scope>
</reference>